<dbReference type="InterPro" id="IPR027353">
    <property type="entry name" value="NET_dom"/>
</dbReference>
<keyword evidence="2 4" id="KW-0103">Bromodomain</keyword>
<comment type="caution">
    <text evidence="8">The sequence shown here is derived from an EMBL/GenBank/DDBJ whole genome shotgun (WGS) entry which is preliminary data.</text>
</comment>
<sequence>MAPAPAGDGGAGGEEPAVAPPQAAPVAAPAPARHRWSSEIKVYSRKYPRKNPKPPPPEPSPNPSPLSETLSSIQPSVGHSEAVFAGGTSPAATRSTPSPPPLPAAVVSAPPPSPPTAAAALISPSPPSPAPAASISPPPPASALEAAPSPPSAPEPAPPGEPTPAFNDISLGPVPNGHGTDMALVTAEKAEKARKRRARSDLRRQLASELDQVRVLTNRLKVAADALAQEAAVTMPLAMVAPPSQSIDAGYMHSQFSPTGPVTPIPARATSVAPVQSLLQRRQLTVSVVHTEPFEKEKRTPRANPLYQNSEFLLAKDRLPPADSHSHGRKKSKHHKKKHRSREARGPDFEADRRLFSHAFKKSSALLSRLMKHRFAWVFNKPVDPVTLGLHDYFLIIKHPMDLGTVRGRLSHGQYRNPKEFAADVRLTFHNAMTYNPKGQDVHFMAEQLLGIFEAQWPEIEAEVDYLASCPPLPKEFPPPPIDLRFLERSDSVKHHMALDSNSRLISHTPNYNARTPSSRKPRAKDPNKRDMTIEEKRKLSDNLQNLPPEKLNAVIQIIKNKNLSVTQHEDEIEVEIDSMDAETLWELDRFVANYKKYLSKQKRKAERAMLAKQDAELRAQYAAQQPQTTQEPNIAGKSPMQNLMAAEKLASSMPIQNGTNGQNASSSSSSSSSSSDSGSSSSGIHHGVKEMEQSKQITASFEIESMEANGSSWAIDFTSSLCEMLGGVVDFGWRRVAERRCEQWHPRAFLRTENVRAVLGYVVGWLGHILVRDVGWGWWILAGGA</sequence>
<dbReference type="EMBL" id="RWGY01000011">
    <property type="protein sequence ID" value="TVU33286.1"/>
    <property type="molecule type" value="Genomic_DNA"/>
</dbReference>
<dbReference type="SMART" id="SM00297">
    <property type="entry name" value="BROMO"/>
    <property type="match status" value="1"/>
</dbReference>
<gene>
    <name evidence="8" type="ORF">EJB05_25079</name>
</gene>
<dbReference type="InterPro" id="IPR037377">
    <property type="entry name" value="GTE_bromo"/>
</dbReference>
<feature type="region of interest" description="Disordered" evidence="5">
    <location>
        <begin position="505"/>
        <end position="531"/>
    </location>
</feature>
<dbReference type="SUPFAM" id="SSF47370">
    <property type="entry name" value="Bromodomain"/>
    <property type="match status" value="1"/>
</dbReference>
<evidence type="ECO:0000259" key="7">
    <source>
        <dbReference type="PROSITE" id="PS51525"/>
    </source>
</evidence>
<dbReference type="Gene3D" id="1.20.1270.220">
    <property type="match status" value="1"/>
</dbReference>
<dbReference type="PRINTS" id="PR00503">
    <property type="entry name" value="BROMODOMAIN"/>
</dbReference>
<evidence type="ECO:0000313" key="8">
    <source>
        <dbReference type="EMBL" id="TVU33286.1"/>
    </source>
</evidence>
<reference evidence="8 9" key="1">
    <citation type="journal article" date="2019" name="Sci. Rep.">
        <title>A high-quality genome of Eragrostis curvula grass provides insights into Poaceae evolution and supports new strategies to enhance forage quality.</title>
        <authorList>
            <person name="Carballo J."/>
            <person name="Santos B.A.C.M."/>
            <person name="Zappacosta D."/>
            <person name="Garbus I."/>
            <person name="Selva J.P."/>
            <person name="Gallo C.A."/>
            <person name="Diaz A."/>
            <person name="Albertini E."/>
            <person name="Caccamo M."/>
            <person name="Echenique V."/>
        </authorList>
    </citation>
    <scope>NUCLEOTIDE SEQUENCE [LARGE SCALE GENOMIC DNA]</scope>
    <source>
        <strain evidence="9">cv. Victoria</strain>
        <tissue evidence="8">Leaf</tissue>
    </source>
</reference>
<feature type="domain" description="NET" evidence="7">
    <location>
        <begin position="522"/>
        <end position="603"/>
    </location>
</feature>
<feature type="region of interest" description="Disordered" evidence="5">
    <location>
        <begin position="655"/>
        <end position="688"/>
    </location>
</feature>
<dbReference type="AlphaFoldDB" id="A0A5J9VBE9"/>
<dbReference type="Gramene" id="TVU33286">
    <property type="protein sequence ID" value="TVU33286"/>
    <property type="gene ID" value="EJB05_25079"/>
</dbReference>
<dbReference type="OrthoDB" id="21449at2759"/>
<protein>
    <recommendedName>
        <fullName evidence="10">Bromo domain-containing protein</fullName>
    </recommendedName>
</protein>
<evidence type="ECO:0000259" key="6">
    <source>
        <dbReference type="PROSITE" id="PS50014"/>
    </source>
</evidence>
<evidence type="ECO:0000256" key="1">
    <source>
        <dbReference type="ARBA" id="ARBA00023015"/>
    </source>
</evidence>
<feature type="compositionally biased region" description="Pro residues" evidence="5">
    <location>
        <begin position="53"/>
        <end position="64"/>
    </location>
</feature>
<accession>A0A5J9VBE9</accession>
<feature type="compositionally biased region" description="Basic residues" evidence="5">
    <location>
        <begin position="43"/>
        <end position="52"/>
    </location>
</feature>
<dbReference type="PROSITE" id="PS50014">
    <property type="entry name" value="BROMODOMAIN_2"/>
    <property type="match status" value="1"/>
</dbReference>
<dbReference type="Pfam" id="PF00439">
    <property type="entry name" value="Bromodomain"/>
    <property type="match status" value="1"/>
</dbReference>
<organism evidence="8 9">
    <name type="scientific">Eragrostis curvula</name>
    <name type="common">weeping love grass</name>
    <dbReference type="NCBI Taxonomy" id="38414"/>
    <lineage>
        <taxon>Eukaryota</taxon>
        <taxon>Viridiplantae</taxon>
        <taxon>Streptophyta</taxon>
        <taxon>Embryophyta</taxon>
        <taxon>Tracheophyta</taxon>
        <taxon>Spermatophyta</taxon>
        <taxon>Magnoliopsida</taxon>
        <taxon>Liliopsida</taxon>
        <taxon>Poales</taxon>
        <taxon>Poaceae</taxon>
        <taxon>PACMAD clade</taxon>
        <taxon>Chloridoideae</taxon>
        <taxon>Eragrostideae</taxon>
        <taxon>Eragrostidinae</taxon>
        <taxon>Eragrostis</taxon>
    </lineage>
</organism>
<feature type="compositionally biased region" description="Polar residues" evidence="5">
    <location>
        <begin position="505"/>
        <end position="517"/>
    </location>
</feature>
<feature type="compositionally biased region" description="Pro residues" evidence="5">
    <location>
        <begin position="124"/>
        <end position="141"/>
    </location>
</feature>
<dbReference type="PANTHER" id="PTHR45926">
    <property type="entry name" value="OSJNBA0053K19.4 PROTEIN"/>
    <property type="match status" value="1"/>
</dbReference>
<evidence type="ECO:0000256" key="5">
    <source>
        <dbReference type="SAM" id="MobiDB-lite"/>
    </source>
</evidence>
<feature type="domain" description="Bromo" evidence="6">
    <location>
        <begin position="371"/>
        <end position="443"/>
    </location>
</feature>
<feature type="region of interest" description="Disordered" evidence="5">
    <location>
        <begin position="1"/>
        <end position="180"/>
    </location>
</feature>
<keyword evidence="1" id="KW-0805">Transcription regulation</keyword>
<feature type="compositionally biased region" description="Pro residues" evidence="5">
    <location>
        <begin position="97"/>
        <end position="115"/>
    </location>
</feature>
<dbReference type="CDD" id="cd05506">
    <property type="entry name" value="Bromo_plant1"/>
    <property type="match status" value="1"/>
</dbReference>
<evidence type="ECO:0000313" key="9">
    <source>
        <dbReference type="Proteomes" id="UP000324897"/>
    </source>
</evidence>
<dbReference type="Proteomes" id="UP000324897">
    <property type="component" value="Chromosome 1"/>
</dbReference>
<evidence type="ECO:0008006" key="10">
    <source>
        <dbReference type="Google" id="ProtNLM"/>
    </source>
</evidence>
<dbReference type="InterPro" id="IPR036427">
    <property type="entry name" value="Bromodomain-like_sf"/>
</dbReference>
<feature type="compositionally biased region" description="Low complexity" evidence="5">
    <location>
        <begin position="666"/>
        <end position="684"/>
    </location>
</feature>
<feature type="region of interest" description="Disordered" evidence="5">
    <location>
        <begin position="318"/>
        <end position="348"/>
    </location>
</feature>
<feature type="compositionally biased region" description="Pro residues" evidence="5">
    <location>
        <begin position="148"/>
        <end position="162"/>
    </location>
</feature>
<keyword evidence="3" id="KW-0804">Transcription</keyword>
<proteinExistence type="predicted"/>
<feature type="compositionally biased region" description="Polar residues" evidence="5">
    <location>
        <begin position="655"/>
        <end position="665"/>
    </location>
</feature>
<evidence type="ECO:0000256" key="3">
    <source>
        <dbReference type="ARBA" id="ARBA00023163"/>
    </source>
</evidence>
<dbReference type="Pfam" id="PF17035">
    <property type="entry name" value="BET"/>
    <property type="match status" value="1"/>
</dbReference>
<dbReference type="PROSITE" id="PS51525">
    <property type="entry name" value="NET"/>
    <property type="match status" value="1"/>
</dbReference>
<dbReference type="Gene3D" id="1.20.920.10">
    <property type="entry name" value="Bromodomain-like"/>
    <property type="match status" value="1"/>
</dbReference>
<keyword evidence="9" id="KW-1185">Reference proteome</keyword>
<evidence type="ECO:0000256" key="2">
    <source>
        <dbReference type="ARBA" id="ARBA00023117"/>
    </source>
</evidence>
<dbReference type="InterPro" id="IPR038336">
    <property type="entry name" value="NET_sf"/>
</dbReference>
<evidence type="ECO:0000256" key="4">
    <source>
        <dbReference type="PROSITE-ProRule" id="PRU00035"/>
    </source>
</evidence>
<dbReference type="InterPro" id="IPR001487">
    <property type="entry name" value="Bromodomain"/>
</dbReference>
<feature type="compositionally biased region" description="Basic residues" evidence="5">
    <location>
        <begin position="327"/>
        <end position="342"/>
    </location>
</feature>
<name>A0A5J9VBE9_9POAL</name>